<protein>
    <submittedName>
        <fullName evidence="1">Uncharacterized protein</fullName>
    </submittedName>
</protein>
<dbReference type="STRING" id="69014.TK1365"/>
<dbReference type="InParanoid" id="Q5JGX3"/>
<gene>
    <name evidence="1" type="ordered locus">TK1365</name>
</gene>
<dbReference type="KEGG" id="tko:TK1365"/>
<name>Q5JGX3_THEKO</name>
<reference evidence="1 2" key="1">
    <citation type="journal article" date="2005" name="Genome Res.">
        <title>Complete genome sequence of the hyperthermophilic archaeon Thermococcus kodakaraensis KOD1 and comparison with Pyrococcus genomes.</title>
        <authorList>
            <person name="Fukui T."/>
            <person name="Atomi H."/>
            <person name="Kanai T."/>
            <person name="Matsumi R."/>
            <person name="Fujiwara S."/>
            <person name="Imanaka T."/>
        </authorList>
    </citation>
    <scope>NUCLEOTIDE SEQUENCE [LARGE SCALE GENOMIC DNA]</scope>
    <source>
        <strain evidence="2">ATCC BAA-918 / JCM 12380 / KOD1</strain>
    </source>
</reference>
<organism evidence="1 2">
    <name type="scientific">Thermococcus kodakarensis (strain ATCC BAA-918 / JCM 12380 / KOD1)</name>
    <name type="common">Pyrococcus kodakaraensis (strain KOD1)</name>
    <dbReference type="NCBI Taxonomy" id="69014"/>
    <lineage>
        <taxon>Archaea</taxon>
        <taxon>Methanobacteriati</taxon>
        <taxon>Methanobacteriota</taxon>
        <taxon>Thermococci</taxon>
        <taxon>Thermococcales</taxon>
        <taxon>Thermococcaceae</taxon>
        <taxon>Thermococcus</taxon>
    </lineage>
</organism>
<keyword evidence="2" id="KW-1185">Reference proteome</keyword>
<dbReference type="OrthoDB" id="91522at2157"/>
<evidence type="ECO:0000313" key="1">
    <source>
        <dbReference type="EMBL" id="BAD85554.1"/>
    </source>
</evidence>
<dbReference type="AlphaFoldDB" id="Q5JGX3"/>
<dbReference type="GeneID" id="78447885"/>
<dbReference type="Proteomes" id="UP000000536">
    <property type="component" value="Chromosome"/>
</dbReference>
<dbReference type="EnsemblBacteria" id="BAD85554">
    <property type="protein sequence ID" value="BAD85554"/>
    <property type="gene ID" value="TK1365"/>
</dbReference>
<sequence length="62" mass="7517">MTEWVVIRYKFNEITKCWEYDGVTILGSDELLLEYLRSQAGSVLHYRYEITTMLRPERRDVE</sequence>
<accession>Q5JGX3</accession>
<evidence type="ECO:0000313" key="2">
    <source>
        <dbReference type="Proteomes" id="UP000000536"/>
    </source>
</evidence>
<dbReference type="RefSeq" id="WP_011250316.1">
    <property type="nucleotide sequence ID" value="NC_006624.1"/>
</dbReference>
<dbReference type="HOGENOM" id="CLU_2893454_0_0_2"/>
<proteinExistence type="predicted"/>
<dbReference type="EMBL" id="AP006878">
    <property type="protein sequence ID" value="BAD85554.1"/>
    <property type="molecule type" value="Genomic_DNA"/>
</dbReference>